<evidence type="ECO:0000313" key="11">
    <source>
        <dbReference type="RefSeq" id="XP_014668265.1"/>
    </source>
</evidence>
<keyword evidence="3 7" id="KW-0378">Hydrolase</keyword>
<protein>
    <recommendedName>
        <fullName evidence="7">M-phase inducer phosphatase</fullName>
        <ecNumber evidence="7">3.1.3.48</ecNumber>
    </recommendedName>
</protein>
<dbReference type="InterPro" id="IPR000751">
    <property type="entry name" value="MPI_Phosphatase"/>
</dbReference>
<dbReference type="InterPro" id="IPR001763">
    <property type="entry name" value="Rhodanese-like_dom"/>
</dbReference>
<dbReference type="GeneID" id="106809625"/>
<evidence type="ECO:0000256" key="8">
    <source>
        <dbReference type="SAM" id="MobiDB-lite"/>
    </source>
</evidence>
<dbReference type="EC" id="3.1.3.48" evidence="7"/>
<keyword evidence="4 7" id="KW-0904">Protein phosphatase</keyword>
<dbReference type="Pfam" id="PF00581">
    <property type="entry name" value="Rhodanese"/>
    <property type="match status" value="1"/>
</dbReference>
<dbReference type="CDD" id="cd01530">
    <property type="entry name" value="Cdc25"/>
    <property type="match status" value="1"/>
</dbReference>
<dbReference type="PANTHER" id="PTHR10828:SF17">
    <property type="entry name" value="PROTEIN-TYROSINE-PHOSPHATASE"/>
    <property type="match status" value="1"/>
</dbReference>
<comment type="function">
    <text evidence="7">Tyrosine protein phosphatase which functions as a dosage-dependent inducer of mitotic progression.</text>
</comment>
<dbReference type="SUPFAM" id="SSF52821">
    <property type="entry name" value="Rhodanese/Cell cycle control phosphatase"/>
    <property type="match status" value="1"/>
</dbReference>
<comment type="similarity">
    <text evidence="1 7">Belongs to the MPI phosphatase family.</text>
</comment>
<evidence type="ECO:0000256" key="5">
    <source>
        <dbReference type="ARBA" id="ARBA00023306"/>
    </source>
</evidence>
<keyword evidence="7" id="KW-0498">Mitosis</keyword>
<dbReference type="PANTHER" id="PTHR10828">
    <property type="entry name" value="M-PHASE INDUCER PHOSPHATASE DUAL SPECIFICITY PHOSPHATASE CDC25"/>
    <property type="match status" value="1"/>
</dbReference>
<dbReference type="PRINTS" id="PR00716">
    <property type="entry name" value="MPIPHPHTASE"/>
</dbReference>
<dbReference type="InterPro" id="IPR036873">
    <property type="entry name" value="Rhodanese-like_dom_sf"/>
</dbReference>
<keyword evidence="2 7" id="KW-0132">Cell division</keyword>
<evidence type="ECO:0000256" key="4">
    <source>
        <dbReference type="ARBA" id="ARBA00022912"/>
    </source>
</evidence>
<name>A0ABM1E7U4_PRICU</name>
<accession>A0ABM1E7U4</accession>
<feature type="region of interest" description="Disordered" evidence="8">
    <location>
        <begin position="146"/>
        <end position="176"/>
    </location>
</feature>
<evidence type="ECO:0000313" key="10">
    <source>
        <dbReference type="Proteomes" id="UP000695022"/>
    </source>
</evidence>
<dbReference type="Pfam" id="PF06617">
    <property type="entry name" value="M-inducer_phosp"/>
    <property type="match status" value="1"/>
</dbReference>
<feature type="region of interest" description="Disordered" evidence="8">
    <location>
        <begin position="323"/>
        <end position="390"/>
    </location>
</feature>
<evidence type="ECO:0000259" key="9">
    <source>
        <dbReference type="PROSITE" id="PS50206"/>
    </source>
</evidence>
<comment type="catalytic activity">
    <reaction evidence="6 7">
        <text>O-phospho-L-tyrosyl-[protein] + H2O = L-tyrosyl-[protein] + phosphate</text>
        <dbReference type="Rhea" id="RHEA:10684"/>
        <dbReference type="Rhea" id="RHEA-COMP:10136"/>
        <dbReference type="Rhea" id="RHEA-COMP:20101"/>
        <dbReference type="ChEBI" id="CHEBI:15377"/>
        <dbReference type="ChEBI" id="CHEBI:43474"/>
        <dbReference type="ChEBI" id="CHEBI:46858"/>
        <dbReference type="ChEBI" id="CHEBI:61978"/>
        <dbReference type="EC" id="3.1.3.48"/>
    </reaction>
</comment>
<feature type="domain" description="Rhodanese" evidence="9">
    <location>
        <begin position="499"/>
        <end position="609"/>
    </location>
</feature>
<dbReference type="Proteomes" id="UP000695022">
    <property type="component" value="Unplaced"/>
</dbReference>
<feature type="compositionally biased region" description="Basic and acidic residues" evidence="8">
    <location>
        <begin position="370"/>
        <end position="379"/>
    </location>
</feature>
<dbReference type="RefSeq" id="XP_014668265.1">
    <property type="nucleotide sequence ID" value="XM_014812779.1"/>
</dbReference>
<keyword evidence="10" id="KW-1185">Reference proteome</keyword>
<evidence type="ECO:0000256" key="6">
    <source>
        <dbReference type="ARBA" id="ARBA00051722"/>
    </source>
</evidence>
<gene>
    <name evidence="11" type="primary">LOC106809625</name>
</gene>
<evidence type="ECO:0000256" key="3">
    <source>
        <dbReference type="ARBA" id="ARBA00022801"/>
    </source>
</evidence>
<feature type="region of interest" description="Disordered" evidence="8">
    <location>
        <begin position="634"/>
        <end position="654"/>
    </location>
</feature>
<keyword evidence="5 7" id="KW-0131">Cell cycle</keyword>
<sequence length="654" mass="71842">MSGSKSSLPLPVMDGNAVFGNESSVPLPTGVMSPMTDLAVNLGSLSTRSDVELRALPSHHESLGSTPKCKLSLSLSDTPTLKPWMQPFNCGFIDSPTPIDSPSLEFRSFQFPENNRSIRGGQRCARAPLRRLNSLPLESARNLTLRPGKENSTTTNPRPQCAAGVKGQPLRSPKRQLDLTMATTPAVSAEHMDTDSQDSGLGTELKENESAVALHRHAPGHSVLFHPDDANMSAPSPERKERAISAPSVMFQVGSGALDDQPLGNCSLTSCEQDTVDDGFLDCLSCGTDVEESSAEAPVHLLSLITGPVTSLQSTFNLSTIIDSSPESTKKESDTPKGAGSKMRSCRPLFARSPSAPEPNNRLARASSFKRPEPPRECRSPVSNKRRRSINMDCPAGSALVVEEPRLHRSHSVVHGFHANMQPPPPSTTAMRKPTLQRCHSETEATIMRALQRCTEEPNLIGDFSKPFALPLCKGKHNDLKCITPETVCRLINNEFEDSIHSYTIIDARFPYEFEGGHIQGAKNIYTKDHLLTEFMDAKVINALNLSKRTILVFHCEFSSERGPGLSRFLRNMDRDANKEAYPQLCYPEVYLLEGGYKAFYHHCKELCEPRSYLPMNIKGKEDELRLFKARSKSWNGEKAGRPAARPGLCSGRP</sequence>
<evidence type="ECO:0000256" key="1">
    <source>
        <dbReference type="ARBA" id="ARBA00011065"/>
    </source>
</evidence>
<reference evidence="11" key="1">
    <citation type="submission" date="2025-08" db="UniProtKB">
        <authorList>
            <consortium name="RefSeq"/>
        </authorList>
    </citation>
    <scope>IDENTIFICATION</scope>
</reference>
<dbReference type="PROSITE" id="PS50206">
    <property type="entry name" value="RHODANESE_3"/>
    <property type="match status" value="1"/>
</dbReference>
<proteinExistence type="inferred from homology"/>
<organism evidence="10 11">
    <name type="scientific">Priapulus caudatus</name>
    <name type="common">Priapulid worm</name>
    <dbReference type="NCBI Taxonomy" id="37621"/>
    <lineage>
        <taxon>Eukaryota</taxon>
        <taxon>Metazoa</taxon>
        <taxon>Ecdysozoa</taxon>
        <taxon>Scalidophora</taxon>
        <taxon>Priapulida</taxon>
        <taxon>Priapulimorpha</taxon>
        <taxon>Priapulimorphida</taxon>
        <taxon>Priapulidae</taxon>
        <taxon>Priapulus</taxon>
    </lineage>
</organism>
<evidence type="ECO:0000256" key="2">
    <source>
        <dbReference type="ARBA" id="ARBA00022618"/>
    </source>
</evidence>
<dbReference type="Gene3D" id="3.40.250.10">
    <property type="entry name" value="Rhodanese-like domain"/>
    <property type="match status" value="1"/>
</dbReference>
<dbReference type="SMART" id="SM00450">
    <property type="entry name" value="RHOD"/>
    <property type="match status" value="1"/>
</dbReference>
<evidence type="ECO:0000256" key="7">
    <source>
        <dbReference type="RuleBase" id="RU368028"/>
    </source>
</evidence>